<proteinExistence type="predicted"/>
<dbReference type="EMBL" id="CM004400">
    <property type="protein sequence ID" value="KAG8638654.1"/>
    <property type="molecule type" value="Genomic_DNA"/>
</dbReference>
<organism evidence="1 2">
    <name type="scientific">Manihot esculenta</name>
    <name type="common">Cassava</name>
    <name type="synonym">Jatropha manihot</name>
    <dbReference type="NCBI Taxonomy" id="3983"/>
    <lineage>
        <taxon>Eukaryota</taxon>
        <taxon>Viridiplantae</taxon>
        <taxon>Streptophyta</taxon>
        <taxon>Embryophyta</taxon>
        <taxon>Tracheophyta</taxon>
        <taxon>Spermatophyta</taxon>
        <taxon>Magnoliopsida</taxon>
        <taxon>eudicotyledons</taxon>
        <taxon>Gunneridae</taxon>
        <taxon>Pentapetalae</taxon>
        <taxon>rosids</taxon>
        <taxon>fabids</taxon>
        <taxon>Malpighiales</taxon>
        <taxon>Euphorbiaceae</taxon>
        <taxon>Crotonoideae</taxon>
        <taxon>Manihoteae</taxon>
        <taxon>Manihot</taxon>
    </lineage>
</organism>
<reference evidence="2" key="1">
    <citation type="journal article" date="2016" name="Nat. Biotechnol.">
        <title>Sequencing wild and cultivated cassava and related species reveals extensive interspecific hybridization and genetic diversity.</title>
        <authorList>
            <person name="Bredeson J.V."/>
            <person name="Lyons J.B."/>
            <person name="Prochnik S.E."/>
            <person name="Wu G.A."/>
            <person name="Ha C.M."/>
            <person name="Edsinger-Gonzales E."/>
            <person name="Grimwood J."/>
            <person name="Schmutz J."/>
            <person name="Rabbi I.Y."/>
            <person name="Egesi C."/>
            <person name="Nauluvula P."/>
            <person name="Lebot V."/>
            <person name="Ndunguru J."/>
            <person name="Mkamilo G."/>
            <person name="Bart R.S."/>
            <person name="Setter T.L."/>
            <person name="Gleadow R.M."/>
            <person name="Kulakow P."/>
            <person name="Ferguson M.E."/>
            <person name="Rounsley S."/>
            <person name="Rokhsar D.S."/>
        </authorList>
    </citation>
    <scope>NUCLEOTIDE SEQUENCE [LARGE SCALE GENOMIC DNA]</scope>
    <source>
        <strain evidence="2">cv. AM560-2</strain>
    </source>
</reference>
<gene>
    <name evidence="1" type="ORF">MANES_14G049650v8</name>
</gene>
<keyword evidence="2" id="KW-1185">Reference proteome</keyword>
<sequence length="93" mass="10379">MIQAPLIIINSDYDHLFCQLHASVGNVLGQCEISQVASGCQLFRYSQNTPSLCSSFRTVKRKQGQNIIDFLLDSMKMLSDHIHSTCNISSTQT</sequence>
<evidence type="ECO:0000313" key="1">
    <source>
        <dbReference type="EMBL" id="KAG8638654.1"/>
    </source>
</evidence>
<accession>A0ACB7GFU2</accession>
<comment type="caution">
    <text evidence="1">The sequence shown here is derived from an EMBL/GenBank/DDBJ whole genome shotgun (WGS) entry which is preliminary data.</text>
</comment>
<protein>
    <submittedName>
        <fullName evidence="1">Uncharacterized protein</fullName>
    </submittedName>
</protein>
<name>A0ACB7GFU2_MANES</name>
<dbReference type="Proteomes" id="UP000091857">
    <property type="component" value="Chromosome 14"/>
</dbReference>
<evidence type="ECO:0000313" key="2">
    <source>
        <dbReference type="Proteomes" id="UP000091857"/>
    </source>
</evidence>